<reference evidence="14" key="1">
    <citation type="submission" date="2020-05" db="EMBL/GenBank/DDBJ databases">
        <title>Phylogenomic resolution of chytrid fungi.</title>
        <authorList>
            <person name="Stajich J.E."/>
            <person name="Amses K."/>
            <person name="Simmons R."/>
            <person name="Seto K."/>
            <person name="Myers J."/>
            <person name="Bonds A."/>
            <person name="Quandt C.A."/>
            <person name="Barry K."/>
            <person name="Liu P."/>
            <person name="Grigoriev I."/>
            <person name="Longcore J.E."/>
            <person name="James T.Y."/>
        </authorList>
    </citation>
    <scope>NUCLEOTIDE SEQUENCE</scope>
    <source>
        <strain evidence="14">JEL0379</strain>
    </source>
</reference>
<dbReference type="InterPro" id="IPR019533">
    <property type="entry name" value="Peptidase_S26"/>
</dbReference>
<dbReference type="AlphaFoldDB" id="A0AAD5XLA4"/>
<keyword evidence="4" id="KW-0812">Transmembrane</keyword>
<evidence type="ECO:0000256" key="10">
    <source>
        <dbReference type="PIRSR" id="PIRSR600223-1"/>
    </source>
</evidence>
<evidence type="ECO:0000313" key="15">
    <source>
        <dbReference type="Proteomes" id="UP001212152"/>
    </source>
</evidence>
<comment type="subcellular location">
    <subcellularLocation>
        <location evidence="1">Mitochondrion inner membrane</location>
        <topology evidence="1">Single-pass membrane protein</topology>
    </subcellularLocation>
</comment>
<keyword evidence="15" id="KW-1185">Reference proteome</keyword>
<feature type="active site" evidence="10">
    <location>
        <position position="39"/>
    </location>
</feature>
<dbReference type="InterPro" id="IPR037730">
    <property type="entry name" value="IMP2"/>
</dbReference>
<evidence type="ECO:0000256" key="11">
    <source>
        <dbReference type="RuleBase" id="RU362041"/>
    </source>
</evidence>
<evidence type="ECO:0000256" key="3">
    <source>
        <dbReference type="ARBA" id="ARBA00022670"/>
    </source>
</evidence>
<keyword evidence="8 11" id="KW-0496">Mitochondrion</keyword>
<dbReference type="PANTHER" id="PTHR46041">
    <property type="entry name" value="MITOCHONDRIAL INNER MEMBRANE PROTEASE SUBUNIT 2"/>
    <property type="match status" value="1"/>
</dbReference>
<evidence type="ECO:0000256" key="12">
    <source>
        <dbReference type="SAM" id="SignalP"/>
    </source>
</evidence>
<dbReference type="GO" id="GO:0004252">
    <property type="term" value="F:serine-type endopeptidase activity"/>
    <property type="evidence" value="ECO:0007669"/>
    <property type="project" value="InterPro"/>
</dbReference>
<sequence>MAAARSPASRRILSALAVLSPLLVFNKFVYSVGVVEGRSMQPALNPDTSGTRRDVVLLARYAPVISDMGGPIAHGDVVFLTAPHDPSMTLVKRVIALEGDAVRPRRGAGEGIGSWVREVGPHDGYVRIPRGQCWVESDEPYRGVDSNVFGPLPLGLIDCKVAAVLWPLDRAGQVPRRMPKPGRVVYEGRILLEVDEP</sequence>
<evidence type="ECO:0000256" key="5">
    <source>
        <dbReference type="ARBA" id="ARBA00022792"/>
    </source>
</evidence>
<keyword evidence="9" id="KW-0472">Membrane</keyword>
<dbReference type="GO" id="GO:0042720">
    <property type="term" value="C:mitochondrial inner membrane peptidase complex"/>
    <property type="evidence" value="ECO:0007669"/>
    <property type="project" value="InterPro"/>
</dbReference>
<dbReference type="InterPro" id="IPR036286">
    <property type="entry name" value="LexA/Signal_pep-like_sf"/>
</dbReference>
<feature type="chain" id="PRO_5042271841" description="Mitochondrial inner membrane protease subunit" evidence="12">
    <location>
        <begin position="32"/>
        <end position="197"/>
    </location>
</feature>
<feature type="domain" description="Peptidase S26" evidence="13">
    <location>
        <begin position="14"/>
        <end position="104"/>
    </location>
</feature>
<keyword evidence="7" id="KW-1133">Transmembrane helix</keyword>
<dbReference type="GO" id="GO:0006465">
    <property type="term" value="P:signal peptide processing"/>
    <property type="evidence" value="ECO:0007669"/>
    <property type="project" value="InterPro"/>
</dbReference>
<dbReference type="Pfam" id="PF10502">
    <property type="entry name" value="Peptidase_S26"/>
    <property type="match status" value="1"/>
</dbReference>
<dbReference type="SUPFAM" id="SSF51306">
    <property type="entry name" value="LexA/Signal peptidase"/>
    <property type="match status" value="1"/>
</dbReference>
<keyword evidence="3 11" id="KW-0645">Protease</keyword>
<dbReference type="CDD" id="cd06530">
    <property type="entry name" value="S26_SPase_I"/>
    <property type="match status" value="1"/>
</dbReference>
<protein>
    <recommendedName>
        <fullName evidence="11">Mitochondrial inner membrane protease subunit</fullName>
        <ecNumber evidence="11">3.4.21.-</ecNumber>
    </recommendedName>
</protein>
<evidence type="ECO:0000256" key="8">
    <source>
        <dbReference type="ARBA" id="ARBA00023128"/>
    </source>
</evidence>
<dbReference type="EMBL" id="JADGJQ010000134">
    <property type="protein sequence ID" value="KAJ3167761.1"/>
    <property type="molecule type" value="Genomic_DNA"/>
</dbReference>
<dbReference type="Gene3D" id="2.10.109.10">
    <property type="entry name" value="Umud Fragment, subunit A"/>
    <property type="match status" value="1"/>
</dbReference>
<keyword evidence="6 11" id="KW-0378">Hydrolase</keyword>
<feature type="signal peptide" evidence="12">
    <location>
        <begin position="1"/>
        <end position="31"/>
    </location>
</feature>
<keyword evidence="12" id="KW-0732">Signal</keyword>
<dbReference type="EC" id="3.4.21.-" evidence="11"/>
<gene>
    <name evidence="14" type="ORF">HDU87_001480</name>
</gene>
<evidence type="ECO:0000256" key="9">
    <source>
        <dbReference type="ARBA" id="ARBA00023136"/>
    </source>
</evidence>
<dbReference type="PANTHER" id="PTHR46041:SF2">
    <property type="entry name" value="MITOCHONDRIAL INNER MEMBRANE PROTEASE SUBUNIT 2"/>
    <property type="match status" value="1"/>
</dbReference>
<dbReference type="Proteomes" id="UP001212152">
    <property type="component" value="Unassembled WGS sequence"/>
</dbReference>
<evidence type="ECO:0000256" key="2">
    <source>
        <dbReference type="ARBA" id="ARBA00007066"/>
    </source>
</evidence>
<comment type="similarity">
    <text evidence="2">Belongs to the peptidase S26 family. IMP2 subfamily.</text>
</comment>
<keyword evidence="5 11" id="KW-0999">Mitochondrion inner membrane</keyword>
<dbReference type="GO" id="GO:0006627">
    <property type="term" value="P:protein processing involved in protein targeting to mitochondrion"/>
    <property type="evidence" value="ECO:0007669"/>
    <property type="project" value="InterPro"/>
</dbReference>
<evidence type="ECO:0000256" key="4">
    <source>
        <dbReference type="ARBA" id="ARBA00022692"/>
    </source>
</evidence>
<proteinExistence type="inferred from homology"/>
<evidence type="ECO:0000256" key="1">
    <source>
        <dbReference type="ARBA" id="ARBA00004434"/>
    </source>
</evidence>
<dbReference type="NCBIfam" id="TIGR02227">
    <property type="entry name" value="sigpep_I_bact"/>
    <property type="match status" value="1"/>
</dbReference>
<evidence type="ECO:0000256" key="6">
    <source>
        <dbReference type="ARBA" id="ARBA00022801"/>
    </source>
</evidence>
<evidence type="ECO:0000256" key="7">
    <source>
        <dbReference type="ARBA" id="ARBA00022989"/>
    </source>
</evidence>
<comment type="caution">
    <text evidence="14">The sequence shown here is derived from an EMBL/GenBank/DDBJ whole genome shotgun (WGS) entry which is preliminary data.</text>
</comment>
<name>A0AAD5XLA4_9FUNG</name>
<feature type="active site" evidence="10">
    <location>
        <position position="92"/>
    </location>
</feature>
<dbReference type="PRINTS" id="PR00727">
    <property type="entry name" value="LEADERPTASE"/>
</dbReference>
<evidence type="ECO:0000313" key="14">
    <source>
        <dbReference type="EMBL" id="KAJ3167761.1"/>
    </source>
</evidence>
<organism evidence="14 15">
    <name type="scientific">Geranomyces variabilis</name>
    <dbReference type="NCBI Taxonomy" id="109894"/>
    <lineage>
        <taxon>Eukaryota</taxon>
        <taxon>Fungi</taxon>
        <taxon>Fungi incertae sedis</taxon>
        <taxon>Chytridiomycota</taxon>
        <taxon>Chytridiomycota incertae sedis</taxon>
        <taxon>Chytridiomycetes</taxon>
        <taxon>Spizellomycetales</taxon>
        <taxon>Powellomycetaceae</taxon>
        <taxon>Geranomyces</taxon>
    </lineage>
</organism>
<evidence type="ECO:0000259" key="13">
    <source>
        <dbReference type="Pfam" id="PF10502"/>
    </source>
</evidence>
<dbReference type="InterPro" id="IPR000223">
    <property type="entry name" value="Pept_S26A_signal_pept_1"/>
</dbReference>
<accession>A0AAD5XLA4</accession>